<dbReference type="STRING" id="4072.A0A2G2YMG2"/>
<dbReference type="EMBL" id="AYRZ02000010">
    <property type="protein sequence ID" value="PHT70920.1"/>
    <property type="molecule type" value="Genomic_DNA"/>
</dbReference>
<protein>
    <submittedName>
        <fullName evidence="3">Uncharacterized protein</fullName>
    </submittedName>
</protein>
<accession>A0A2G2YMG2</accession>
<organism evidence="3 4">
    <name type="scientific">Capsicum annuum</name>
    <name type="common">Capsicum pepper</name>
    <dbReference type="NCBI Taxonomy" id="4072"/>
    <lineage>
        <taxon>Eukaryota</taxon>
        <taxon>Viridiplantae</taxon>
        <taxon>Streptophyta</taxon>
        <taxon>Embryophyta</taxon>
        <taxon>Tracheophyta</taxon>
        <taxon>Spermatophyta</taxon>
        <taxon>Magnoliopsida</taxon>
        <taxon>eudicotyledons</taxon>
        <taxon>Gunneridae</taxon>
        <taxon>Pentapetalae</taxon>
        <taxon>asterids</taxon>
        <taxon>lamiids</taxon>
        <taxon>Solanales</taxon>
        <taxon>Solanaceae</taxon>
        <taxon>Solanoideae</taxon>
        <taxon>Capsiceae</taxon>
        <taxon>Capsicum</taxon>
    </lineage>
</organism>
<dbReference type="Pfam" id="PF03101">
    <property type="entry name" value="FAR1"/>
    <property type="match status" value="1"/>
</dbReference>
<dbReference type="InterPro" id="IPR018289">
    <property type="entry name" value="MULE_transposase_dom"/>
</dbReference>
<evidence type="ECO:0000313" key="3">
    <source>
        <dbReference type="EMBL" id="PHT70920.1"/>
    </source>
</evidence>
<proteinExistence type="predicted"/>
<dbReference type="Proteomes" id="UP000222542">
    <property type="component" value="Unassembled WGS sequence"/>
</dbReference>
<dbReference type="PANTHER" id="PTHR47718">
    <property type="entry name" value="OS01G0519700 PROTEIN"/>
    <property type="match status" value="1"/>
</dbReference>
<dbReference type="AlphaFoldDB" id="A0A2G2YMG2"/>
<dbReference type="OMA" id="YMERDIF"/>
<gene>
    <name evidence="3" type="ORF">T459_26024</name>
</gene>
<evidence type="ECO:0000259" key="1">
    <source>
        <dbReference type="Pfam" id="PF03101"/>
    </source>
</evidence>
<reference evidence="3 4" key="2">
    <citation type="journal article" date="2017" name="Genome Biol.">
        <title>New reference genome sequences of hot pepper reveal the massive evolution of plant disease-resistance genes by retroduplication.</title>
        <authorList>
            <person name="Kim S."/>
            <person name="Park J."/>
            <person name="Yeom S.I."/>
            <person name="Kim Y.M."/>
            <person name="Seo E."/>
            <person name="Kim K.T."/>
            <person name="Kim M.S."/>
            <person name="Lee J.M."/>
            <person name="Cheong K."/>
            <person name="Shin H.S."/>
            <person name="Kim S.B."/>
            <person name="Han K."/>
            <person name="Lee J."/>
            <person name="Park M."/>
            <person name="Lee H.A."/>
            <person name="Lee H.Y."/>
            <person name="Lee Y."/>
            <person name="Oh S."/>
            <person name="Lee J.H."/>
            <person name="Choi E."/>
            <person name="Choi E."/>
            <person name="Lee S.E."/>
            <person name="Jeon J."/>
            <person name="Kim H."/>
            <person name="Choi G."/>
            <person name="Song H."/>
            <person name="Lee J."/>
            <person name="Lee S.C."/>
            <person name="Kwon J.K."/>
            <person name="Lee H.Y."/>
            <person name="Koo N."/>
            <person name="Hong Y."/>
            <person name="Kim R.W."/>
            <person name="Kang W.H."/>
            <person name="Huh J.H."/>
            <person name="Kang B.C."/>
            <person name="Yang T.J."/>
            <person name="Lee Y.H."/>
            <person name="Bennetzen J.L."/>
            <person name="Choi D."/>
        </authorList>
    </citation>
    <scope>NUCLEOTIDE SEQUENCE [LARGE SCALE GENOMIC DNA]</scope>
    <source>
        <strain evidence="4">cv. CM334</strain>
    </source>
</reference>
<reference evidence="3 4" key="1">
    <citation type="journal article" date="2014" name="Nat. Genet.">
        <title>Genome sequence of the hot pepper provides insights into the evolution of pungency in Capsicum species.</title>
        <authorList>
            <person name="Kim S."/>
            <person name="Park M."/>
            <person name="Yeom S.I."/>
            <person name="Kim Y.M."/>
            <person name="Lee J.M."/>
            <person name="Lee H.A."/>
            <person name="Seo E."/>
            <person name="Choi J."/>
            <person name="Cheong K."/>
            <person name="Kim K.T."/>
            <person name="Jung K."/>
            <person name="Lee G.W."/>
            <person name="Oh S.K."/>
            <person name="Bae C."/>
            <person name="Kim S.B."/>
            <person name="Lee H.Y."/>
            <person name="Kim S.Y."/>
            <person name="Kim M.S."/>
            <person name="Kang B.C."/>
            <person name="Jo Y.D."/>
            <person name="Yang H.B."/>
            <person name="Jeong H.J."/>
            <person name="Kang W.H."/>
            <person name="Kwon J.K."/>
            <person name="Shin C."/>
            <person name="Lim J.Y."/>
            <person name="Park J.H."/>
            <person name="Huh J.H."/>
            <person name="Kim J.S."/>
            <person name="Kim B.D."/>
            <person name="Cohen O."/>
            <person name="Paran I."/>
            <person name="Suh M.C."/>
            <person name="Lee S.B."/>
            <person name="Kim Y.K."/>
            <person name="Shin Y."/>
            <person name="Noh S.J."/>
            <person name="Park J."/>
            <person name="Seo Y.S."/>
            <person name="Kwon S.Y."/>
            <person name="Kim H.A."/>
            <person name="Park J.M."/>
            <person name="Kim H.J."/>
            <person name="Choi S.B."/>
            <person name="Bosland P.W."/>
            <person name="Reeves G."/>
            <person name="Jo S.H."/>
            <person name="Lee B.W."/>
            <person name="Cho H.T."/>
            <person name="Choi H.S."/>
            <person name="Lee M.S."/>
            <person name="Yu Y."/>
            <person name="Do Choi Y."/>
            <person name="Park B.S."/>
            <person name="van Deynze A."/>
            <person name="Ashrafi H."/>
            <person name="Hill T."/>
            <person name="Kim W.T."/>
            <person name="Pai H.S."/>
            <person name="Ahn H.K."/>
            <person name="Yeam I."/>
            <person name="Giovannoni J.J."/>
            <person name="Rose J.K."/>
            <person name="Sorensen I."/>
            <person name="Lee S.J."/>
            <person name="Kim R.W."/>
            <person name="Choi I.Y."/>
            <person name="Choi B.S."/>
            <person name="Lim J.S."/>
            <person name="Lee Y.H."/>
            <person name="Choi D."/>
        </authorList>
    </citation>
    <scope>NUCLEOTIDE SEQUENCE [LARGE SCALE GENOMIC DNA]</scope>
    <source>
        <strain evidence="4">cv. CM334</strain>
    </source>
</reference>
<keyword evidence="4" id="KW-1185">Reference proteome</keyword>
<evidence type="ECO:0000313" key="4">
    <source>
        <dbReference type="Proteomes" id="UP000222542"/>
    </source>
</evidence>
<dbReference type="Pfam" id="PF10551">
    <property type="entry name" value="MULE"/>
    <property type="match status" value="1"/>
</dbReference>
<dbReference type="Gramene" id="PHT70920">
    <property type="protein sequence ID" value="PHT70920"/>
    <property type="gene ID" value="T459_26024"/>
</dbReference>
<feature type="domain" description="FAR1" evidence="1">
    <location>
        <begin position="31"/>
        <end position="118"/>
    </location>
</feature>
<feature type="domain" description="MULE transposase" evidence="2">
    <location>
        <begin position="215"/>
        <end position="260"/>
    </location>
</feature>
<name>A0A2G2YMG2_CAPAN</name>
<comment type="caution">
    <text evidence="3">The sequence shown here is derived from an EMBL/GenBank/DDBJ whole genome shotgun (WGS) entry which is preliminary data.</text>
</comment>
<dbReference type="PANTHER" id="PTHR47718:SF2">
    <property type="entry name" value="PROTEIN FAR1-RELATED SEQUENCE 5-LIKE"/>
    <property type="match status" value="1"/>
</dbReference>
<dbReference type="InterPro" id="IPR004330">
    <property type="entry name" value="FAR1_DNA_bnd_dom"/>
</dbReference>
<sequence length="260" mass="30116">MDPTSTKPQGECNVSIKLGMKFDSDEHAYECYNEYATSIGFSVRKEYANKNRVQGYVTSTKFTCYKEGYRNIDKRDSMVKKHRKETRTGCLAHIITSRRSNGVFRITSFEDKHSYPLVDPTLSHLLPSQRNIKVVQAYELDLLDDSGIRPKASFEYAARQAGGQFFLGYTKGDHKNYLRDKRQESLKRGFDDSLITNVFWVDAKMIRDFKIYGDVVSFDTTYRTNREYRPLALFVDLNNHREMVIFGAALLYEESTGSFE</sequence>
<evidence type="ECO:0000259" key="2">
    <source>
        <dbReference type="Pfam" id="PF10551"/>
    </source>
</evidence>